<evidence type="ECO:0000313" key="4">
    <source>
        <dbReference type="Proteomes" id="UP000625079"/>
    </source>
</evidence>
<evidence type="ECO:0000313" key="3">
    <source>
        <dbReference type="Proteomes" id="UP000593880"/>
    </source>
</evidence>
<protein>
    <recommendedName>
        <fullName evidence="5">DUF2188 domain-containing protein</fullName>
    </recommendedName>
</protein>
<evidence type="ECO:0000313" key="2">
    <source>
        <dbReference type="EMBL" id="QOZ59382.1"/>
    </source>
</evidence>
<reference evidence="2 3" key="2">
    <citation type="submission" date="2018-06" db="EMBL/GenBank/DDBJ databases">
        <title>Comparative genomics of rhizobia nodulating Arachis hypogaea in China.</title>
        <authorList>
            <person name="Li Y."/>
        </authorList>
    </citation>
    <scope>NUCLEOTIDE SEQUENCE [LARGE SCALE GENOMIC DNA]</scope>
    <source>
        <strain evidence="2 3">CCBAU 51658</strain>
    </source>
</reference>
<organism evidence="1 4">
    <name type="scientific">Bradyrhizobium guangdongense</name>
    <dbReference type="NCBI Taxonomy" id="1325090"/>
    <lineage>
        <taxon>Bacteria</taxon>
        <taxon>Pseudomonadati</taxon>
        <taxon>Pseudomonadota</taxon>
        <taxon>Alphaproteobacteria</taxon>
        <taxon>Hyphomicrobiales</taxon>
        <taxon>Nitrobacteraceae</taxon>
        <taxon>Bradyrhizobium</taxon>
    </lineage>
</organism>
<gene>
    <name evidence="1" type="ORF">GCM10010987_78700</name>
    <name evidence="2" type="ORF">XH86_12050</name>
</gene>
<name>A0A410V3X5_9BRAD</name>
<dbReference type="EMBL" id="BMHC01000042">
    <property type="protein sequence ID" value="GGI34299.1"/>
    <property type="molecule type" value="Genomic_DNA"/>
</dbReference>
<evidence type="ECO:0000313" key="1">
    <source>
        <dbReference type="EMBL" id="GGI34299.1"/>
    </source>
</evidence>
<dbReference type="Proteomes" id="UP000625079">
    <property type="component" value="Unassembled WGS sequence"/>
</dbReference>
<dbReference type="RefSeq" id="WP_128965001.1">
    <property type="nucleotide sequence ID" value="NZ_BMHC01000042.1"/>
</dbReference>
<keyword evidence="3" id="KW-1185">Reference proteome</keyword>
<dbReference type="OrthoDB" id="8245254at2"/>
<dbReference type="Proteomes" id="UP000593880">
    <property type="component" value="Chromosome"/>
</dbReference>
<evidence type="ECO:0008006" key="5">
    <source>
        <dbReference type="Google" id="ProtNLM"/>
    </source>
</evidence>
<proteinExistence type="predicted"/>
<reference evidence="1" key="1">
    <citation type="journal article" date="2014" name="Int. J. Syst. Evol. Microbiol.">
        <title>Complete genome sequence of Corynebacterium casei LMG S-19264T (=DSM 44701T), isolated from a smear-ripened cheese.</title>
        <authorList>
            <consortium name="US DOE Joint Genome Institute (JGI-PGF)"/>
            <person name="Walter F."/>
            <person name="Albersmeier A."/>
            <person name="Kalinowski J."/>
            <person name="Ruckert C."/>
        </authorList>
    </citation>
    <scope>NUCLEOTIDE SEQUENCE</scope>
    <source>
        <strain evidence="1">CGMCC 1.15034</strain>
    </source>
</reference>
<dbReference type="AlphaFoldDB" id="A0A410V3X5"/>
<accession>A0A410V3X5</accession>
<sequence length="80" mass="9189">MTHQYRAYLVGENGVFRSAEAFEASSDISALVVAQQFARRGDVEVWQLDRKIGLLRGPRPHEVSQNVPCETDRFREQVRN</sequence>
<reference evidence="1" key="3">
    <citation type="submission" date="2022-12" db="EMBL/GenBank/DDBJ databases">
        <authorList>
            <person name="Sun Q."/>
            <person name="Zhou Y."/>
        </authorList>
    </citation>
    <scope>NUCLEOTIDE SEQUENCE</scope>
    <source>
        <strain evidence="1">CGMCC 1.15034</strain>
    </source>
</reference>
<dbReference type="EMBL" id="CP030057">
    <property type="protein sequence ID" value="QOZ59382.1"/>
    <property type="molecule type" value="Genomic_DNA"/>
</dbReference>